<feature type="domain" description="Serine/threonine specific protein phosphatases" evidence="9">
    <location>
        <begin position="180"/>
        <end position="280"/>
    </location>
</feature>
<reference evidence="10 11" key="1">
    <citation type="submission" date="2016-04" db="EMBL/GenBank/DDBJ databases">
        <title>Evolutionary innovation and constraint leading to complex multicellularity in the Ascomycota.</title>
        <authorList>
            <person name="Cisse O."/>
            <person name="Nguyen A."/>
            <person name="Hewitt D.A."/>
            <person name="Jedd G."/>
            <person name="Stajich J.E."/>
        </authorList>
    </citation>
    <scope>NUCLEOTIDE SEQUENCE [LARGE SCALE GENOMIC DNA]</scope>
    <source>
        <strain evidence="10 11">DAH-3</strain>
    </source>
</reference>
<keyword evidence="11" id="KW-1185">Reference proteome</keyword>
<evidence type="ECO:0000256" key="6">
    <source>
        <dbReference type="ARBA" id="ARBA00022801"/>
    </source>
</evidence>
<dbReference type="OrthoDB" id="445564at2759"/>
<protein>
    <recommendedName>
        <fullName evidence="3">protein-serine/threonine phosphatase</fullName>
        <ecNumber evidence="3">3.1.3.16</ecNumber>
    </recommendedName>
</protein>
<evidence type="ECO:0000313" key="11">
    <source>
        <dbReference type="Proteomes" id="UP000186594"/>
    </source>
</evidence>
<dbReference type="Pfam" id="PF08321">
    <property type="entry name" value="PPP5"/>
    <property type="match status" value="1"/>
</dbReference>
<dbReference type="SUPFAM" id="SSF48452">
    <property type="entry name" value="TPR-like"/>
    <property type="match status" value="1"/>
</dbReference>
<evidence type="ECO:0000256" key="5">
    <source>
        <dbReference type="ARBA" id="ARBA00022737"/>
    </source>
</evidence>
<dbReference type="InterPro" id="IPR011990">
    <property type="entry name" value="TPR-like_helical_dom_sf"/>
</dbReference>
<dbReference type="InterPro" id="IPR019734">
    <property type="entry name" value="TPR_rpt"/>
</dbReference>
<accession>A0A1U7LH71</accession>
<evidence type="ECO:0000256" key="8">
    <source>
        <dbReference type="PROSITE-ProRule" id="PRU00339"/>
    </source>
</evidence>
<evidence type="ECO:0000256" key="3">
    <source>
        <dbReference type="ARBA" id="ARBA00013081"/>
    </source>
</evidence>
<dbReference type="InterPro" id="IPR004843">
    <property type="entry name" value="Calcineurin-like_PHP"/>
</dbReference>
<dbReference type="InterPro" id="IPR029052">
    <property type="entry name" value="Metallo-depent_PP-like"/>
</dbReference>
<comment type="caution">
    <text evidence="10">The sequence shown here is derived from an EMBL/GenBank/DDBJ whole genome shotgun (WGS) entry which is preliminary data.</text>
</comment>
<dbReference type="PROSITE" id="PS50005">
    <property type="entry name" value="TPR"/>
    <property type="match status" value="1"/>
</dbReference>
<keyword evidence="5" id="KW-0677">Repeat</keyword>
<evidence type="ECO:0000256" key="1">
    <source>
        <dbReference type="ARBA" id="ARBA00001936"/>
    </source>
</evidence>
<dbReference type="EC" id="3.1.3.16" evidence="3"/>
<dbReference type="EMBL" id="LXFE01004040">
    <property type="protein sequence ID" value="OLL21994.1"/>
    <property type="molecule type" value="Genomic_DNA"/>
</dbReference>
<evidence type="ECO:0000259" key="9">
    <source>
        <dbReference type="SMART" id="SM00156"/>
    </source>
</evidence>
<keyword evidence="7" id="KW-0464">Manganese</keyword>
<comment type="similarity">
    <text evidence="2">Belongs to the PPP phosphatase family. PP-5 (PP-T) subfamily.</text>
</comment>
<dbReference type="InterPro" id="IPR006186">
    <property type="entry name" value="Ser/Thr-sp_prot-phosphatase"/>
</dbReference>
<dbReference type="PRINTS" id="PR00114">
    <property type="entry name" value="STPHPHTASE"/>
</dbReference>
<keyword evidence="6" id="KW-0378">Hydrolase</keyword>
<gene>
    <name evidence="10" type="ORF">NEOLI_003077</name>
</gene>
<dbReference type="Gene3D" id="3.60.21.10">
    <property type="match status" value="1"/>
</dbReference>
<organism evidence="10 11">
    <name type="scientific">Neolecta irregularis (strain DAH-3)</name>
    <dbReference type="NCBI Taxonomy" id="1198029"/>
    <lineage>
        <taxon>Eukaryota</taxon>
        <taxon>Fungi</taxon>
        <taxon>Dikarya</taxon>
        <taxon>Ascomycota</taxon>
        <taxon>Taphrinomycotina</taxon>
        <taxon>Neolectales</taxon>
        <taxon>Neolectaceae</taxon>
        <taxon>Neolecta</taxon>
    </lineage>
</organism>
<dbReference type="InterPro" id="IPR013235">
    <property type="entry name" value="PPP_dom"/>
</dbReference>
<evidence type="ECO:0000256" key="2">
    <source>
        <dbReference type="ARBA" id="ARBA00008786"/>
    </source>
</evidence>
<keyword evidence="8" id="KW-0802">TPR repeat</keyword>
<evidence type="ECO:0000313" key="10">
    <source>
        <dbReference type="EMBL" id="OLL21994.1"/>
    </source>
</evidence>
<dbReference type="GO" id="GO:0046872">
    <property type="term" value="F:metal ion binding"/>
    <property type="evidence" value="ECO:0007669"/>
    <property type="project" value="UniProtKB-KW"/>
</dbReference>
<dbReference type="PANTHER" id="PTHR45668:SF5">
    <property type="entry name" value="SERINE_THREONINE-PROTEIN PHOSPHATASE 5"/>
    <property type="match status" value="1"/>
</dbReference>
<dbReference type="InterPro" id="IPR051134">
    <property type="entry name" value="PPP_phosphatase"/>
</dbReference>
<dbReference type="Gene3D" id="1.25.40.10">
    <property type="entry name" value="Tetratricopeptide repeat domain"/>
    <property type="match status" value="1"/>
</dbReference>
<dbReference type="SUPFAM" id="SSF56300">
    <property type="entry name" value="Metallo-dependent phosphatases"/>
    <property type="match status" value="1"/>
</dbReference>
<proteinExistence type="inferred from homology"/>
<dbReference type="Pfam" id="PF13181">
    <property type="entry name" value="TPR_8"/>
    <property type="match status" value="1"/>
</dbReference>
<keyword evidence="4" id="KW-0479">Metal-binding</keyword>
<feature type="repeat" description="TPR" evidence="8">
    <location>
        <begin position="7"/>
        <end position="40"/>
    </location>
</feature>
<evidence type="ECO:0000256" key="7">
    <source>
        <dbReference type="ARBA" id="ARBA00023211"/>
    </source>
</evidence>
<sequence>MTPNNTAQEQKNKGNICLAQGDYSHAIKHYTLAIDLEPTAIFYANRAQAHIKMESHGLAIQDATMAIELDPDYIKAYYRRALAYASSLRPKDALVDYLAVVKKAPHDKNAKIKLDECRKFIRRLEFERAIQVEDPPLPSQDIDLDKMTVDEGYNGAKLGDEMTLEFIQDMIDRFKNGKRLAVKYVYQIILAARNIFFNEPTLVEVSVPQDHLFTVCGDTHGQFFDLLEIFRKNGHPSVQHSYLFNGDFVDRGSWSTEIALLLYAYKWLYPQNLLINRGAQ</sequence>
<dbReference type="Pfam" id="PF00515">
    <property type="entry name" value="TPR_1"/>
    <property type="match status" value="1"/>
</dbReference>
<comment type="cofactor">
    <cofactor evidence="1">
        <name>Mn(2+)</name>
        <dbReference type="ChEBI" id="CHEBI:29035"/>
    </cofactor>
</comment>
<dbReference type="STRING" id="1198029.A0A1U7LH71"/>
<name>A0A1U7LH71_NEOID</name>
<dbReference type="Pfam" id="PF00149">
    <property type="entry name" value="Metallophos"/>
    <property type="match status" value="1"/>
</dbReference>
<dbReference type="PANTHER" id="PTHR45668">
    <property type="entry name" value="SERINE/THREONINE-PROTEIN PHOSPHATASE 5-RELATED"/>
    <property type="match status" value="1"/>
</dbReference>
<dbReference type="Proteomes" id="UP000186594">
    <property type="component" value="Unassembled WGS sequence"/>
</dbReference>
<dbReference type="AlphaFoldDB" id="A0A1U7LH71"/>
<dbReference type="SMART" id="SM00156">
    <property type="entry name" value="PP2Ac"/>
    <property type="match status" value="1"/>
</dbReference>
<evidence type="ECO:0000256" key="4">
    <source>
        <dbReference type="ARBA" id="ARBA00022723"/>
    </source>
</evidence>
<dbReference type="SMART" id="SM00028">
    <property type="entry name" value="TPR"/>
    <property type="match status" value="3"/>
</dbReference>
<dbReference type="GO" id="GO:0004722">
    <property type="term" value="F:protein serine/threonine phosphatase activity"/>
    <property type="evidence" value="ECO:0007669"/>
    <property type="project" value="UniProtKB-EC"/>
</dbReference>